<evidence type="ECO:0000313" key="2">
    <source>
        <dbReference type="Proteomes" id="UP000308600"/>
    </source>
</evidence>
<protein>
    <submittedName>
        <fullName evidence="1">Uncharacterized protein</fullName>
    </submittedName>
</protein>
<keyword evidence="2" id="KW-1185">Reference proteome</keyword>
<dbReference type="EMBL" id="ML208656">
    <property type="protein sequence ID" value="TFK61476.1"/>
    <property type="molecule type" value="Genomic_DNA"/>
</dbReference>
<organism evidence="1 2">
    <name type="scientific">Pluteus cervinus</name>
    <dbReference type="NCBI Taxonomy" id="181527"/>
    <lineage>
        <taxon>Eukaryota</taxon>
        <taxon>Fungi</taxon>
        <taxon>Dikarya</taxon>
        <taxon>Basidiomycota</taxon>
        <taxon>Agaricomycotina</taxon>
        <taxon>Agaricomycetes</taxon>
        <taxon>Agaricomycetidae</taxon>
        <taxon>Agaricales</taxon>
        <taxon>Pluteineae</taxon>
        <taxon>Pluteaceae</taxon>
        <taxon>Pluteus</taxon>
    </lineage>
</organism>
<name>A0ACD3A751_9AGAR</name>
<dbReference type="Proteomes" id="UP000308600">
    <property type="component" value="Unassembled WGS sequence"/>
</dbReference>
<proteinExistence type="predicted"/>
<evidence type="ECO:0000313" key="1">
    <source>
        <dbReference type="EMBL" id="TFK61476.1"/>
    </source>
</evidence>
<reference evidence="1 2" key="1">
    <citation type="journal article" date="2019" name="Nat. Ecol. Evol.">
        <title>Megaphylogeny resolves global patterns of mushroom evolution.</title>
        <authorList>
            <person name="Varga T."/>
            <person name="Krizsan K."/>
            <person name="Foldi C."/>
            <person name="Dima B."/>
            <person name="Sanchez-Garcia M."/>
            <person name="Sanchez-Ramirez S."/>
            <person name="Szollosi G.J."/>
            <person name="Szarkandi J.G."/>
            <person name="Papp V."/>
            <person name="Albert L."/>
            <person name="Andreopoulos W."/>
            <person name="Angelini C."/>
            <person name="Antonin V."/>
            <person name="Barry K.W."/>
            <person name="Bougher N.L."/>
            <person name="Buchanan P."/>
            <person name="Buyck B."/>
            <person name="Bense V."/>
            <person name="Catcheside P."/>
            <person name="Chovatia M."/>
            <person name="Cooper J."/>
            <person name="Damon W."/>
            <person name="Desjardin D."/>
            <person name="Finy P."/>
            <person name="Geml J."/>
            <person name="Haridas S."/>
            <person name="Hughes K."/>
            <person name="Justo A."/>
            <person name="Karasinski D."/>
            <person name="Kautmanova I."/>
            <person name="Kiss B."/>
            <person name="Kocsube S."/>
            <person name="Kotiranta H."/>
            <person name="LaButti K.M."/>
            <person name="Lechner B.E."/>
            <person name="Liimatainen K."/>
            <person name="Lipzen A."/>
            <person name="Lukacs Z."/>
            <person name="Mihaltcheva S."/>
            <person name="Morgado L.N."/>
            <person name="Niskanen T."/>
            <person name="Noordeloos M.E."/>
            <person name="Ohm R.A."/>
            <person name="Ortiz-Santana B."/>
            <person name="Ovrebo C."/>
            <person name="Racz N."/>
            <person name="Riley R."/>
            <person name="Savchenko A."/>
            <person name="Shiryaev A."/>
            <person name="Soop K."/>
            <person name="Spirin V."/>
            <person name="Szebenyi C."/>
            <person name="Tomsovsky M."/>
            <person name="Tulloss R.E."/>
            <person name="Uehling J."/>
            <person name="Grigoriev I.V."/>
            <person name="Vagvolgyi C."/>
            <person name="Papp T."/>
            <person name="Martin F.M."/>
            <person name="Miettinen O."/>
            <person name="Hibbett D.S."/>
            <person name="Nagy L.G."/>
        </authorList>
    </citation>
    <scope>NUCLEOTIDE SEQUENCE [LARGE SCALE GENOMIC DNA]</scope>
    <source>
        <strain evidence="1 2">NL-1719</strain>
    </source>
</reference>
<gene>
    <name evidence="1" type="ORF">BDN72DRAFT_965138</name>
</gene>
<accession>A0ACD3A751</accession>
<sequence>MYNHHMHILWHPTRLLWNNHFGYSPAGYGESLCPISGHETIKTQEKMLVDVLQKLPSINYLQSHEEASRKVIGESGQWFLKNERFEDWKNGKFTGFLSLGDPGVGKTCLVSIVISHLQKLSGPSRVAYLYMSHQKAESQTLTHIVSILLRQLLSSYDSLPDSLVGLYNQLSLDQGPRLNMLVSALAGLCTDPKFRTYIVLDALDECKPSYQTEFMQILEQLLAAQAQLLATSRPASEDIGDLFDKPYCIKYPITASSSDISSFLKQKLDTKEAFRTILDDNFKKEMIQTIDSRSQGVFLIAAMQIEHILTLTKKTKIKEVLSKFPKDLDTNFSITLDRIKAQSEDYLELALSVMTILAYVYEPLTVKGLCYALATELKSSRFEVDNLTTSNMIIEACCGLVTLQGENLDDPVIGFYHLSALEYFQKYLTGSSISPQKTLALICLTYLSIEELIEDDVITLWLDAVGSKDAAIFYGYAARYGGAHAAEGVDDELMELIKLLISKKDHAIKWSRVDYAEDYSTEMTLHVNNLNDNNSISILHIMARFGFKLNQLLPHISHHILDTVNDKAAWTDETPLMLASRYNHIDVVEYLLNAPGIDINAKDKNEFTALGTAIRSGHTHM</sequence>